<dbReference type="SUPFAM" id="SSF48403">
    <property type="entry name" value="Ankyrin repeat"/>
    <property type="match status" value="2"/>
</dbReference>
<dbReference type="Proteomes" id="UP001201262">
    <property type="component" value="Unassembled WGS sequence"/>
</dbReference>
<comment type="caution">
    <text evidence="5">The sequence shown here is derived from an EMBL/GenBank/DDBJ whole genome shotgun (WGS) entry which is preliminary data.</text>
</comment>
<keyword evidence="1" id="KW-0677">Repeat</keyword>
<evidence type="ECO:0000256" key="3">
    <source>
        <dbReference type="PROSITE-ProRule" id="PRU00023"/>
    </source>
</evidence>
<dbReference type="PANTHER" id="PTHR24198:SF165">
    <property type="entry name" value="ANKYRIN REPEAT-CONTAINING PROTEIN-RELATED"/>
    <property type="match status" value="1"/>
</dbReference>
<dbReference type="RefSeq" id="XP_046071466.1">
    <property type="nucleotide sequence ID" value="XM_046216403.1"/>
</dbReference>
<gene>
    <name evidence="5" type="ORF">BGW36DRAFT_381177</name>
</gene>
<dbReference type="InterPro" id="IPR002110">
    <property type="entry name" value="Ankyrin_rpt"/>
</dbReference>
<dbReference type="AlphaFoldDB" id="A0AAD4PVH6"/>
<dbReference type="PANTHER" id="PTHR24198">
    <property type="entry name" value="ANKYRIN REPEAT AND PROTEIN KINASE DOMAIN-CONTAINING PROTEIN"/>
    <property type="match status" value="1"/>
</dbReference>
<evidence type="ECO:0000313" key="6">
    <source>
        <dbReference type="Proteomes" id="UP001201262"/>
    </source>
</evidence>
<dbReference type="PROSITE" id="PS50181">
    <property type="entry name" value="FBOX"/>
    <property type="match status" value="1"/>
</dbReference>
<sequence>MPDILGLPLEILYLILDDLEYASDVNAVAQTCRRLYQVANNPYLYPKFAQACSPMGLERIANNNNVDAIRKFLSSGVDFDQLYRAIRSPPDGLTSILLNLCGPEYFSKTISKRDLAEIAIRRGHLDLLRLFISDNSLDTHIHEPILNATRDGPLESVKLLIEAGFKVNRTDGYYFPLLAAADKGSLDKVRLLLDAGADPNLEAFRPPRPHEPVYKPLQRAAIRGHRDVVQYLLEKGAFYTHHEKFDAEGIEKLVGESKEAIATLLLESIDLDEELKDAETRAYLMAYATAVGNESLVRRLLMFKTVIKRLALEKAAYHGHTIIVKILLDEVKSSRSAPEQKSNSIVYAIDGAIRGNHASTLQEALAYCSERVINRRGREILQHTVENGNSEIWQVLLDHKVLDIVLNARGDRKIGLEALRDLLSIALESGNSTVLSHMLEQADLRAFNFLDKETSEKLLMTAARCGQVDAIRQILTRGVSLNPEDEMYKHILVQAVEYRQAGIIKLFLDNGFDANGMYPTKNHGQDPLLCLLARWSPAGRALTGRTAKTSDLMLSARLLLNNGAEVDATGDSERTALEVAVRRHQFDLANELLQRGADPLRENRFQSSAVQMILKTPSPSPDQLTLLLKNLSIHKPHHRDFIHQIPTLTSKWCVIPHADPTLDMQRWTEIWDEIGCIKKKKISVNLAEDDEKQRFIMEAPKDSDWWQRFIIIKELRKFYWRTTSPAPIDRI</sequence>
<dbReference type="InterPro" id="IPR001810">
    <property type="entry name" value="F-box_dom"/>
</dbReference>
<dbReference type="GeneID" id="70246690"/>
<dbReference type="SMART" id="SM00256">
    <property type="entry name" value="FBOX"/>
    <property type="match status" value="1"/>
</dbReference>
<dbReference type="EMBL" id="JAJTJA010000007">
    <property type="protein sequence ID" value="KAH8696530.1"/>
    <property type="molecule type" value="Genomic_DNA"/>
</dbReference>
<dbReference type="Pfam" id="PF12796">
    <property type="entry name" value="Ank_2"/>
    <property type="match status" value="1"/>
</dbReference>
<reference evidence="5" key="1">
    <citation type="submission" date="2021-12" db="EMBL/GenBank/DDBJ databases">
        <title>Convergent genome expansion in fungi linked to evolution of root-endophyte symbiosis.</title>
        <authorList>
            <consortium name="DOE Joint Genome Institute"/>
            <person name="Ke Y.-H."/>
            <person name="Bonito G."/>
            <person name="Liao H.-L."/>
            <person name="Looney B."/>
            <person name="Rojas-Flechas A."/>
            <person name="Nash J."/>
            <person name="Hameed K."/>
            <person name="Schadt C."/>
            <person name="Martin F."/>
            <person name="Crous P.W."/>
            <person name="Miettinen O."/>
            <person name="Magnuson J.K."/>
            <person name="Labbe J."/>
            <person name="Jacobson D."/>
            <person name="Doktycz M.J."/>
            <person name="Veneault-Fourrey C."/>
            <person name="Kuo A."/>
            <person name="Mondo S."/>
            <person name="Calhoun S."/>
            <person name="Riley R."/>
            <person name="Ohm R."/>
            <person name="LaButti K."/>
            <person name="Andreopoulos B."/>
            <person name="Pangilinan J."/>
            <person name="Nolan M."/>
            <person name="Tritt A."/>
            <person name="Clum A."/>
            <person name="Lipzen A."/>
            <person name="Daum C."/>
            <person name="Barry K."/>
            <person name="Grigoriev I.V."/>
            <person name="Vilgalys R."/>
        </authorList>
    </citation>
    <scope>NUCLEOTIDE SEQUENCE</scope>
    <source>
        <strain evidence="5">PMI_201</strain>
    </source>
</reference>
<proteinExistence type="predicted"/>
<dbReference type="PROSITE" id="PS50088">
    <property type="entry name" value="ANK_REPEAT"/>
    <property type="match status" value="3"/>
</dbReference>
<feature type="repeat" description="ANK" evidence="3">
    <location>
        <begin position="216"/>
        <end position="237"/>
    </location>
</feature>
<dbReference type="InterPro" id="IPR036770">
    <property type="entry name" value="Ankyrin_rpt-contain_sf"/>
</dbReference>
<accession>A0AAD4PVH6</accession>
<feature type="repeat" description="ANK" evidence="3">
    <location>
        <begin position="176"/>
        <end position="204"/>
    </location>
</feature>
<dbReference type="Gene3D" id="1.25.40.20">
    <property type="entry name" value="Ankyrin repeat-containing domain"/>
    <property type="match status" value="3"/>
</dbReference>
<evidence type="ECO:0000259" key="4">
    <source>
        <dbReference type="PROSITE" id="PS50181"/>
    </source>
</evidence>
<dbReference type="InterPro" id="IPR036047">
    <property type="entry name" value="F-box-like_dom_sf"/>
</dbReference>
<evidence type="ECO:0000256" key="2">
    <source>
        <dbReference type="ARBA" id="ARBA00023043"/>
    </source>
</evidence>
<dbReference type="SUPFAM" id="SSF81383">
    <property type="entry name" value="F-box domain"/>
    <property type="match status" value="1"/>
</dbReference>
<keyword evidence="6" id="KW-1185">Reference proteome</keyword>
<keyword evidence="2 3" id="KW-0040">ANK repeat</keyword>
<name>A0AAD4PVH6_9EURO</name>
<dbReference type="PROSITE" id="PS50297">
    <property type="entry name" value="ANK_REP_REGION"/>
    <property type="match status" value="1"/>
</dbReference>
<dbReference type="SMART" id="SM00248">
    <property type="entry name" value="ANK"/>
    <property type="match status" value="9"/>
</dbReference>
<protein>
    <submittedName>
        <fullName evidence="5">Ankyrin repeat-containing domain protein</fullName>
    </submittedName>
</protein>
<feature type="domain" description="F-box" evidence="4">
    <location>
        <begin position="1"/>
        <end position="48"/>
    </location>
</feature>
<dbReference type="Pfam" id="PF12937">
    <property type="entry name" value="F-box-like"/>
    <property type="match status" value="1"/>
</dbReference>
<evidence type="ECO:0000313" key="5">
    <source>
        <dbReference type="EMBL" id="KAH8696530.1"/>
    </source>
</evidence>
<feature type="repeat" description="ANK" evidence="3">
    <location>
        <begin position="572"/>
        <end position="604"/>
    </location>
</feature>
<organism evidence="5 6">
    <name type="scientific">Talaromyces proteolyticus</name>
    <dbReference type="NCBI Taxonomy" id="1131652"/>
    <lineage>
        <taxon>Eukaryota</taxon>
        <taxon>Fungi</taxon>
        <taxon>Dikarya</taxon>
        <taxon>Ascomycota</taxon>
        <taxon>Pezizomycotina</taxon>
        <taxon>Eurotiomycetes</taxon>
        <taxon>Eurotiomycetidae</taxon>
        <taxon>Eurotiales</taxon>
        <taxon>Trichocomaceae</taxon>
        <taxon>Talaromyces</taxon>
        <taxon>Talaromyces sect. Bacilispori</taxon>
    </lineage>
</organism>
<evidence type="ECO:0000256" key="1">
    <source>
        <dbReference type="ARBA" id="ARBA00022737"/>
    </source>
</evidence>